<proteinExistence type="inferred from homology"/>
<dbReference type="InterPro" id="IPR004474">
    <property type="entry name" value="LytR_CpsA_psr"/>
</dbReference>
<protein>
    <recommendedName>
        <fullName evidence="2">Cell envelope-related transcriptional attenuator domain-containing protein</fullName>
    </recommendedName>
</protein>
<feature type="domain" description="Cell envelope-related transcriptional attenuator" evidence="2">
    <location>
        <begin position="79"/>
        <end position="168"/>
    </location>
</feature>
<organism evidence="3">
    <name type="scientific">candidate division WOR-3 bacterium</name>
    <dbReference type="NCBI Taxonomy" id="2052148"/>
    <lineage>
        <taxon>Bacteria</taxon>
        <taxon>Bacteria division WOR-3</taxon>
    </lineage>
</organism>
<reference evidence="3" key="1">
    <citation type="journal article" date="2020" name="mSystems">
        <title>Genome- and Community-Level Interaction Insights into Carbon Utilization and Element Cycling Functions of Hydrothermarchaeota in Hydrothermal Sediment.</title>
        <authorList>
            <person name="Zhou Z."/>
            <person name="Liu Y."/>
            <person name="Xu W."/>
            <person name="Pan J."/>
            <person name="Luo Z.H."/>
            <person name="Li M."/>
        </authorList>
    </citation>
    <scope>NUCLEOTIDE SEQUENCE [LARGE SCALE GENOMIC DNA]</scope>
    <source>
        <strain evidence="3">SpSt-488</strain>
    </source>
</reference>
<comment type="caution">
    <text evidence="3">The sequence shown here is derived from an EMBL/GenBank/DDBJ whole genome shotgun (WGS) entry which is preliminary data.</text>
</comment>
<dbReference type="Pfam" id="PF03816">
    <property type="entry name" value="LytR_cpsA_psr"/>
    <property type="match status" value="1"/>
</dbReference>
<comment type="similarity">
    <text evidence="1">Belongs to the LytR/CpsA/Psr (LCP) family.</text>
</comment>
<dbReference type="PANTHER" id="PTHR33392">
    <property type="entry name" value="POLYISOPRENYL-TEICHOIC ACID--PEPTIDOGLYCAN TEICHOIC ACID TRANSFERASE TAGU"/>
    <property type="match status" value="1"/>
</dbReference>
<gene>
    <name evidence="3" type="ORF">ENS41_00905</name>
</gene>
<name>A0A7C4GEF3_UNCW3</name>
<dbReference type="InterPro" id="IPR050922">
    <property type="entry name" value="LytR/CpsA/Psr_CW_biosynth"/>
</dbReference>
<accession>A0A7C4GEF3</accession>
<sequence>MSPRRRPLLWFGLPLLALAVIAGLAWLMVGRRPAVRGRPAEELGLPRSINILIIGRDARALNPTQDRGTVRIPREDVCRSDVMVICHVNLDRSRVSLVSVPRDLLVPIPGHTTTDRLDFMNLDKVNSAHALGGERLLIRTLEEFLGITIHRWIAFDFDSFRMTIQTLQPLLHGLRILETPLADRDAALQLIRRRNDLRYDDLDRCRNGLALLRQVVLRTWRLFPTRLGDALISRLLAIVGPDTDLTRPELNAIIAELHAGRFRPESLDAAVLVSEGRMLWLNRYGAELSVYLPQLEEIERQADRFLRDHPDIPALDFMTQQHYHWPWYFGVNYDSVAGLTGNSVPEDTSSPDTSQPTSGLTQFELKALGLDTLLPDTSNR</sequence>
<evidence type="ECO:0000313" key="3">
    <source>
        <dbReference type="EMBL" id="HGK27501.1"/>
    </source>
</evidence>
<dbReference type="EMBL" id="DSUT01000014">
    <property type="protein sequence ID" value="HGK27501.1"/>
    <property type="molecule type" value="Genomic_DNA"/>
</dbReference>
<dbReference type="AlphaFoldDB" id="A0A7C4GEF3"/>
<dbReference type="PANTHER" id="PTHR33392:SF6">
    <property type="entry name" value="POLYISOPRENYL-TEICHOIC ACID--PEPTIDOGLYCAN TEICHOIC ACID TRANSFERASE TAGU"/>
    <property type="match status" value="1"/>
</dbReference>
<evidence type="ECO:0000256" key="1">
    <source>
        <dbReference type="ARBA" id="ARBA00006068"/>
    </source>
</evidence>
<dbReference type="Gene3D" id="3.30.420.590">
    <property type="match status" value="1"/>
</dbReference>
<evidence type="ECO:0000259" key="2">
    <source>
        <dbReference type="Pfam" id="PF03816"/>
    </source>
</evidence>